<accession>W9SNQ5</accession>
<proteinExistence type="predicted"/>
<protein>
    <submittedName>
        <fullName evidence="1">Uncharacterized protein</fullName>
    </submittedName>
</protein>
<gene>
    <name evidence="1" type="ORF">L484_010383</name>
</gene>
<dbReference type="EMBL" id="KE345859">
    <property type="protein sequence ID" value="EXC19366.1"/>
    <property type="molecule type" value="Genomic_DNA"/>
</dbReference>
<organism evidence="1 2">
    <name type="scientific">Morus notabilis</name>
    <dbReference type="NCBI Taxonomy" id="981085"/>
    <lineage>
        <taxon>Eukaryota</taxon>
        <taxon>Viridiplantae</taxon>
        <taxon>Streptophyta</taxon>
        <taxon>Embryophyta</taxon>
        <taxon>Tracheophyta</taxon>
        <taxon>Spermatophyta</taxon>
        <taxon>Magnoliopsida</taxon>
        <taxon>eudicotyledons</taxon>
        <taxon>Gunneridae</taxon>
        <taxon>Pentapetalae</taxon>
        <taxon>rosids</taxon>
        <taxon>fabids</taxon>
        <taxon>Rosales</taxon>
        <taxon>Moraceae</taxon>
        <taxon>Moreae</taxon>
        <taxon>Morus</taxon>
    </lineage>
</organism>
<dbReference type="Proteomes" id="UP000030645">
    <property type="component" value="Unassembled WGS sequence"/>
</dbReference>
<dbReference type="AlphaFoldDB" id="W9SNQ5"/>
<evidence type="ECO:0000313" key="2">
    <source>
        <dbReference type="Proteomes" id="UP000030645"/>
    </source>
</evidence>
<name>W9SNQ5_9ROSA</name>
<sequence>MRSGSAGEELVTVGHKLLCRSGDGDVERFCGGAKEGGLAPSGEKLIGAAGRWFTLSSGVLCSSSQ</sequence>
<reference evidence="2" key="1">
    <citation type="submission" date="2013-01" db="EMBL/GenBank/DDBJ databases">
        <title>Draft Genome Sequence of a Mulberry Tree, Morus notabilis C.K. Schneid.</title>
        <authorList>
            <person name="He N."/>
            <person name="Zhao S."/>
        </authorList>
    </citation>
    <scope>NUCLEOTIDE SEQUENCE</scope>
</reference>
<evidence type="ECO:0000313" key="1">
    <source>
        <dbReference type="EMBL" id="EXC19366.1"/>
    </source>
</evidence>
<keyword evidence="2" id="KW-1185">Reference proteome</keyword>